<feature type="region of interest" description="Disordered" evidence="2">
    <location>
        <begin position="196"/>
        <end position="314"/>
    </location>
</feature>
<organism evidence="3 4">
    <name type="scientific">Serratia marcescens</name>
    <dbReference type="NCBI Taxonomy" id="615"/>
    <lineage>
        <taxon>Bacteria</taxon>
        <taxon>Pseudomonadati</taxon>
        <taxon>Pseudomonadota</taxon>
        <taxon>Gammaproteobacteria</taxon>
        <taxon>Enterobacterales</taxon>
        <taxon>Yersiniaceae</taxon>
        <taxon>Serratia</taxon>
    </lineage>
</organism>
<feature type="compositionally biased region" description="Basic residues" evidence="2">
    <location>
        <begin position="218"/>
        <end position="234"/>
    </location>
</feature>
<sequence>MSDNTVAVLDSVSRFLDRQHGLYIDGQWRASAAEGRLAVYNPANGQQIATTADANEHDVAAGGAVRPQSLQRRRLGAASAGRARTHPAALRRSGGAARRRAGAARNPGAGQIHQHRPRFRSRQHPELDALHRRAGDQNHRPDAGRLHSDAAGRQISGLYPQRADRRGRRHRALELPADDRHVESDAGAGRGLLHRHQAVGNHPAHPTAHRRTGERSRRAARRVQRGHRPRHRVRQGADRTSADRQSQLYRLHAGGQKHRARGGGSPDPRDAGAGRQKPGHRAERCRSAAGDRRPDARQFPQPRAGVRRQLANLY</sequence>
<dbReference type="EC" id="1.2.1.39" evidence="3"/>
<proteinExistence type="predicted"/>
<dbReference type="InterPro" id="IPR016162">
    <property type="entry name" value="Ald_DH_N"/>
</dbReference>
<name>A0A380ATS7_SERMA</name>
<dbReference type="GO" id="GO:0008957">
    <property type="term" value="F:phenylacetaldehyde dehydrogenase (NAD+) activity"/>
    <property type="evidence" value="ECO:0007669"/>
    <property type="project" value="UniProtKB-EC"/>
</dbReference>
<dbReference type="SUPFAM" id="SSF53720">
    <property type="entry name" value="ALDH-like"/>
    <property type="match status" value="1"/>
</dbReference>
<feature type="compositionally biased region" description="Basic and acidic residues" evidence="2">
    <location>
        <begin position="123"/>
        <end position="150"/>
    </location>
</feature>
<evidence type="ECO:0000313" key="3">
    <source>
        <dbReference type="EMBL" id="SUI85977.1"/>
    </source>
</evidence>
<dbReference type="InterPro" id="IPR016161">
    <property type="entry name" value="Ald_DH/histidinol_DH"/>
</dbReference>
<protein>
    <submittedName>
        <fullName evidence="3">Phenylacetaldehyde dehydrogenase</fullName>
        <ecNumber evidence="3">1.2.1.39</ecNumber>
    </submittedName>
</protein>
<dbReference type="AlphaFoldDB" id="A0A380ATS7"/>
<feature type="compositionally biased region" description="Low complexity" evidence="2">
    <location>
        <begin position="76"/>
        <end position="96"/>
    </location>
</feature>
<reference evidence="3 4" key="1">
    <citation type="submission" date="2018-06" db="EMBL/GenBank/DDBJ databases">
        <authorList>
            <consortium name="Pathogen Informatics"/>
            <person name="Doyle S."/>
        </authorList>
    </citation>
    <scope>NUCLEOTIDE SEQUENCE [LARGE SCALE GENOMIC DNA]</scope>
    <source>
        <strain evidence="3 4">NCTC10211</strain>
    </source>
</reference>
<dbReference type="Gene3D" id="3.40.605.10">
    <property type="entry name" value="Aldehyde Dehydrogenase, Chain A, domain 1"/>
    <property type="match status" value="1"/>
</dbReference>
<feature type="compositionally biased region" description="Basic and acidic residues" evidence="2">
    <location>
        <begin position="280"/>
        <end position="296"/>
    </location>
</feature>
<accession>A0A380ATS7</accession>
<evidence type="ECO:0000256" key="2">
    <source>
        <dbReference type="SAM" id="MobiDB-lite"/>
    </source>
</evidence>
<feature type="region of interest" description="Disordered" evidence="2">
    <location>
        <begin position="58"/>
        <end position="167"/>
    </location>
</feature>
<dbReference type="Proteomes" id="UP000254765">
    <property type="component" value="Unassembled WGS sequence"/>
</dbReference>
<evidence type="ECO:0000313" key="4">
    <source>
        <dbReference type="Proteomes" id="UP000254765"/>
    </source>
</evidence>
<keyword evidence="1 3" id="KW-0560">Oxidoreductase</keyword>
<gene>
    <name evidence="3" type="primary">feaB_1</name>
    <name evidence="3" type="ORF">NCTC10211_05621</name>
</gene>
<dbReference type="EMBL" id="UGYK01000002">
    <property type="protein sequence ID" value="SUI85977.1"/>
    <property type="molecule type" value="Genomic_DNA"/>
</dbReference>
<evidence type="ECO:0000256" key="1">
    <source>
        <dbReference type="ARBA" id="ARBA00023002"/>
    </source>
</evidence>
<feature type="compositionally biased region" description="Basic residues" evidence="2">
    <location>
        <begin position="113"/>
        <end position="122"/>
    </location>
</feature>